<dbReference type="PROSITE" id="PS00187">
    <property type="entry name" value="TPP_ENZYMES"/>
    <property type="match status" value="1"/>
</dbReference>
<dbReference type="CDD" id="cd07039">
    <property type="entry name" value="TPP_PYR_POX"/>
    <property type="match status" value="1"/>
</dbReference>
<dbReference type="Gene3D" id="3.40.50.970">
    <property type="match status" value="2"/>
</dbReference>
<dbReference type="Pfam" id="PF00205">
    <property type="entry name" value="TPP_enzyme_M"/>
    <property type="match status" value="1"/>
</dbReference>
<feature type="domain" description="Thiamine pyrophosphate enzyme N-terminal TPP-binding" evidence="6">
    <location>
        <begin position="4"/>
        <end position="120"/>
    </location>
</feature>
<sequence length="584" mass="61558">MARTVADQLIAQLIEAGVSRIYGVVGDSLNPVVDAVRRTGGSRTGGIDWIHVRHEEAGAFAASAEAQLTGKLAVCAGSCGPGHLHLINGLYDAHRSGAPVLAIASHITTNQIGSGYFQETHPDRLFVECSHYTEMISTAVQAPRVVDQAMRHSLALGGVSVITLPGDVAEFEAEGEAPAFSLPRRPAIVPAEEDVRALAAAIDDAKSVAIFAGRGAGSAHAELMELADRIAAPVGHSLRGKDVIQQDNPFDVGMTGLIGYGAAAAGISGADLLILIGTNFPYDQFLPGKEVRTAQIDIAPERLGRRTDVDIAIHGDALSTIRAVLPLVERKTDRRFLEKLLKEQDRKVEQVVGAYTSKAEKLKPIHPEYAASILDEVAGDDTVFTSDTGMCNVWTARYLTPNGRRRMIGSLVHGSMANALPQAIGAQVAYPERQVVSVSGDGGLSMLMGELVTVAAYGLPVKVVVFNNSTLGLVKVEMLVDGIPDFGVDVPMVDYAAVAAALGIHSQRVEDPADIRAALEAAFAHDGPALVDLVTDPMALSIPPEITAAQVKGFALSMSKIVMNGGVGEAVKLARSNLRNIPRP</sequence>
<dbReference type="InterPro" id="IPR011766">
    <property type="entry name" value="TPP_enzyme_TPP-bd"/>
</dbReference>
<dbReference type="OrthoDB" id="4959782at2"/>
<dbReference type="Gene3D" id="3.40.50.1220">
    <property type="entry name" value="TPP-binding domain"/>
    <property type="match status" value="1"/>
</dbReference>
<evidence type="ECO:0000256" key="1">
    <source>
        <dbReference type="ARBA" id="ARBA00007812"/>
    </source>
</evidence>
<dbReference type="KEGG" id="cmh:VO01_09900"/>
<dbReference type="Proteomes" id="UP000032604">
    <property type="component" value="Chromosome"/>
</dbReference>
<dbReference type="HOGENOM" id="CLU_013748_3_0_11"/>
<dbReference type="GO" id="GO:0000287">
    <property type="term" value="F:magnesium ion binding"/>
    <property type="evidence" value="ECO:0007669"/>
    <property type="project" value="InterPro"/>
</dbReference>
<feature type="domain" description="Thiamine pyrophosphate enzyme central" evidence="4">
    <location>
        <begin position="195"/>
        <end position="323"/>
    </location>
</feature>
<evidence type="ECO:0000256" key="3">
    <source>
        <dbReference type="RuleBase" id="RU362132"/>
    </source>
</evidence>
<dbReference type="SUPFAM" id="SSF52467">
    <property type="entry name" value="DHS-like NAD/FAD-binding domain"/>
    <property type="match status" value="1"/>
</dbReference>
<organism evidence="7 8">
    <name type="scientific">Clavibacter michiganensis subsp. insidiosus</name>
    <dbReference type="NCBI Taxonomy" id="33014"/>
    <lineage>
        <taxon>Bacteria</taxon>
        <taxon>Bacillati</taxon>
        <taxon>Actinomycetota</taxon>
        <taxon>Actinomycetes</taxon>
        <taxon>Micrococcales</taxon>
        <taxon>Microbacteriaceae</taxon>
        <taxon>Clavibacter</taxon>
    </lineage>
</organism>
<evidence type="ECO:0000259" key="4">
    <source>
        <dbReference type="Pfam" id="PF00205"/>
    </source>
</evidence>
<evidence type="ECO:0000259" key="5">
    <source>
        <dbReference type="Pfam" id="PF02775"/>
    </source>
</evidence>
<dbReference type="GO" id="GO:0030976">
    <property type="term" value="F:thiamine pyrophosphate binding"/>
    <property type="evidence" value="ECO:0007669"/>
    <property type="project" value="InterPro"/>
</dbReference>
<dbReference type="InterPro" id="IPR029061">
    <property type="entry name" value="THDP-binding"/>
</dbReference>
<keyword evidence="2 3" id="KW-0786">Thiamine pyrophosphate</keyword>
<dbReference type="CDD" id="cd02014">
    <property type="entry name" value="TPP_POX"/>
    <property type="match status" value="1"/>
</dbReference>
<evidence type="ECO:0000259" key="6">
    <source>
        <dbReference type="Pfam" id="PF02776"/>
    </source>
</evidence>
<dbReference type="SUPFAM" id="SSF52518">
    <property type="entry name" value="Thiamin diphosphate-binding fold (THDP-binding)"/>
    <property type="match status" value="2"/>
</dbReference>
<dbReference type="InterPro" id="IPR029035">
    <property type="entry name" value="DHS-like_NAD/FAD-binding_dom"/>
</dbReference>
<evidence type="ECO:0000256" key="2">
    <source>
        <dbReference type="ARBA" id="ARBA00023052"/>
    </source>
</evidence>
<dbReference type="GO" id="GO:0003824">
    <property type="term" value="F:catalytic activity"/>
    <property type="evidence" value="ECO:0007669"/>
    <property type="project" value="InterPro"/>
</dbReference>
<evidence type="ECO:0000313" key="7">
    <source>
        <dbReference type="EMBL" id="AJW79402.1"/>
    </source>
</evidence>
<dbReference type="PANTHER" id="PTHR42981:SF2">
    <property type="entry name" value="PYRUVATE DEHYDROGENASE [UBIQUINONE]"/>
    <property type="match status" value="1"/>
</dbReference>
<proteinExistence type="inferred from homology"/>
<comment type="similarity">
    <text evidence="1 3">Belongs to the TPP enzyme family.</text>
</comment>
<dbReference type="InterPro" id="IPR012001">
    <property type="entry name" value="Thiamin_PyroP_enz_TPP-bd_dom"/>
</dbReference>
<dbReference type="InterPro" id="IPR047211">
    <property type="entry name" value="POXB-like"/>
</dbReference>
<reference evidence="7 8" key="1">
    <citation type="journal article" date="2015" name="Genome Announc.">
        <title>Complete Genome Sequence of Clavibacter michiganensis subsp. insidiosus R1-1 Using PacBio Single-Molecule Real-Time Technology.</title>
        <authorList>
            <person name="Lu Y."/>
            <person name="Samac D.A."/>
            <person name="Glazebrook J."/>
            <person name="Ishimaru C.A."/>
        </authorList>
    </citation>
    <scope>NUCLEOTIDE SEQUENCE [LARGE SCALE GENOMIC DNA]</scope>
    <source>
        <strain evidence="7 8">R1-1</strain>
    </source>
</reference>
<dbReference type="AlphaFoldDB" id="A0A0D5CJG9"/>
<dbReference type="Pfam" id="PF02776">
    <property type="entry name" value="TPP_enzyme_N"/>
    <property type="match status" value="1"/>
</dbReference>
<dbReference type="NCBIfam" id="NF005114">
    <property type="entry name" value="PRK06546.1"/>
    <property type="match status" value="1"/>
</dbReference>
<dbReference type="RefSeq" id="WP_045528635.1">
    <property type="nucleotide sequence ID" value="NZ_CP011043.1"/>
</dbReference>
<protein>
    <submittedName>
        <fullName evidence="7">Pyruvate dehydrogenase</fullName>
    </submittedName>
</protein>
<gene>
    <name evidence="7" type="ORF">VO01_09900</name>
</gene>
<accession>A0A0D5CJG9</accession>
<feature type="domain" description="Thiamine pyrophosphate enzyme TPP-binding" evidence="5">
    <location>
        <begin position="387"/>
        <end position="532"/>
    </location>
</feature>
<evidence type="ECO:0000313" key="8">
    <source>
        <dbReference type="Proteomes" id="UP000032604"/>
    </source>
</evidence>
<dbReference type="InterPro" id="IPR000399">
    <property type="entry name" value="TPP-bd_CS"/>
</dbReference>
<dbReference type="InterPro" id="IPR047212">
    <property type="entry name" value="TPP_POXB-like"/>
</dbReference>
<dbReference type="PATRIC" id="fig|33014.5.peg.2049"/>
<dbReference type="InterPro" id="IPR012000">
    <property type="entry name" value="Thiamin_PyroP_enz_cen_dom"/>
</dbReference>
<dbReference type="InterPro" id="IPR047210">
    <property type="entry name" value="TPP_PYR_POXB-like"/>
</dbReference>
<keyword evidence="7" id="KW-0670">Pyruvate</keyword>
<dbReference type="PANTHER" id="PTHR42981">
    <property type="entry name" value="PYRUVATE DEHYDROGENASE [UBIQUINONE]"/>
    <property type="match status" value="1"/>
</dbReference>
<name>A0A0D5CJG9_9MICO</name>
<dbReference type="Pfam" id="PF02775">
    <property type="entry name" value="TPP_enzyme_C"/>
    <property type="match status" value="1"/>
</dbReference>
<dbReference type="EMBL" id="CP011043">
    <property type="protein sequence ID" value="AJW79402.1"/>
    <property type="molecule type" value="Genomic_DNA"/>
</dbReference>